<evidence type="ECO:0000313" key="1">
    <source>
        <dbReference type="EMBL" id="KUG25453.1"/>
    </source>
</evidence>
<protein>
    <submittedName>
        <fullName evidence="1">Uncharacterized protein</fullName>
    </submittedName>
</protein>
<reference evidence="1" key="1">
    <citation type="journal article" date="2015" name="Proc. Natl. Acad. Sci. U.S.A.">
        <title>Networks of energetic and metabolic interactions define dynamics in microbial communities.</title>
        <authorList>
            <person name="Embree M."/>
            <person name="Liu J.K."/>
            <person name="Al-Bassam M.M."/>
            <person name="Zengler K."/>
        </authorList>
    </citation>
    <scope>NUCLEOTIDE SEQUENCE</scope>
</reference>
<proteinExistence type="predicted"/>
<dbReference type="EMBL" id="LNQE01000679">
    <property type="protein sequence ID" value="KUG25453.1"/>
    <property type="molecule type" value="Genomic_DNA"/>
</dbReference>
<sequence length="375" mass="42734">MKLENFATNLVSKNHFIKASFGGFQGAGKTRTATEFVIGAYKDLKCSKPVLILDNEKGSRFLIPIFEKAGIKAIVKDTRSLSDVKQAFHFLNNKEIDFLFIDSLTKIYYQFVKDYKAKNRKSFMSLMDWGKLLPAWQEEFSDVFVETEGNIVFTGRGGFEYEKEEDQKDEAGNITEKGSFVKSGVKMKIAGETPYETDLNIWMQLEKELSKDGKPVQTNVAYILKDRSDTINAKSFSMPKYKNFKPVIRFIQGLEVGEIAGESTHDNLTPGNDSDYWERQRMKKVEIEKIQGIFDVNGFGDARSKADKQLKAKIIMKVFGTTSTTEIENMKPEKLSFLRTELEELFAELKEVENADEFLDNYKSLTDANKIEVAA</sequence>
<name>A0A0W8FX64_9ZZZZ</name>
<gene>
    <name evidence="1" type="ORF">ASZ90_004718</name>
</gene>
<comment type="caution">
    <text evidence="1">The sequence shown here is derived from an EMBL/GenBank/DDBJ whole genome shotgun (WGS) entry which is preliminary data.</text>
</comment>
<dbReference type="Pfam" id="PF13479">
    <property type="entry name" value="AAA_24"/>
    <property type="match status" value="1"/>
</dbReference>
<accession>A0A0W8FX64</accession>
<organism evidence="1">
    <name type="scientific">hydrocarbon metagenome</name>
    <dbReference type="NCBI Taxonomy" id="938273"/>
    <lineage>
        <taxon>unclassified sequences</taxon>
        <taxon>metagenomes</taxon>
        <taxon>ecological metagenomes</taxon>
    </lineage>
</organism>
<dbReference type="AlphaFoldDB" id="A0A0W8FX64"/>